<dbReference type="Proteomes" id="UP000093100">
    <property type="component" value="Unassembled WGS sequence"/>
</dbReference>
<evidence type="ECO:0000256" key="4">
    <source>
        <dbReference type="ARBA" id="ARBA00022448"/>
    </source>
</evidence>
<dbReference type="PANTHER" id="PTHR42922">
    <property type="entry name" value="PHOSPHATE TRANSPORT SYSTEM PERMEASE PROTEIN PSTA"/>
    <property type="match status" value="1"/>
</dbReference>
<gene>
    <name evidence="12" type="ORF">CFT12S02225_08505</name>
</gene>
<dbReference type="EMBL" id="LFLK01000011">
    <property type="protein sequence ID" value="OCR90064.1"/>
    <property type="molecule type" value="Genomic_DNA"/>
</dbReference>
<feature type="domain" description="ABC transmembrane type-1" evidence="11">
    <location>
        <begin position="80"/>
        <end position="283"/>
    </location>
</feature>
<evidence type="ECO:0000259" key="11">
    <source>
        <dbReference type="PROSITE" id="PS50928"/>
    </source>
</evidence>
<dbReference type="PROSITE" id="PS50928">
    <property type="entry name" value="ABC_TM1"/>
    <property type="match status" value="1"/>
</dbReference>
<keyword evidence="5 10" id="KW-1003">Cell membrane</keyword>
<dbReference type="InterPro" id="IPR035906">
    <property type="entry name" value="MetI-like_sf"/>
</dbReference>
<dbReference type="GO" id="GO:0005886">
    <property type="term" value="C:plasma membrane"/>
    <property type="evidence" value="ECO:0007669"/>
    <property type="project" value="UniProtKB-SubCell"/>
</dbReference>
<dbReference type="GO" id="GO:0035435">
    <property type="term" value="P:phosphate ion transmembrane transport"/>
    <property type="evidence" value="ECO:0007669"/>
    <property type="project" value="InterPro"/>
</dbReference>
<dbReference type="Gene3D" id="1.10.3720.10">
    <property type="entry name" value="MetI-like"/>
    <property type="match status" value="1"/>
</dbReference>
<dbReference type="SUPFAM" id="SSF161098">
    <property type="entry name" value="MetI-like"/>
    <property type="match status" value="1"/>
</dbReference>
<organism evidence="12 13">
    <name type="scientific">Campylobacter fetus subsp. testudinum</name>
    <dbReference type="NCBI Taxonomy" id="1507806"/>
    <lineage>
        <taxon>Bacteria</taxon>
        <taxon>Pseudomonadati</taxon>
        <taxon>Campylobacterota</taxon>
        <taxon>Epsilonproteobacteria</taxon>
        <taxon>Campylobacterales</taxon>
        <taxon>Campylobacteraceae</taxon>
        <taxon>Campylobacter</taxon>
    </lineage>
</organism>
<reference evidence="12 13" key="1">
    <citation type="journal article" date="2016" name="Genome Biol. Evol.">
        <title>Comparative Genomics of Campylobacter fetus from Reptiles and Mammals Reveals Divergent Evolution in Host-Associated Lineages.</title>
        <authorList>
            <person name="Gilbert M.J."/>
            <person name="Miller W.G."/>
            <person name="Yee E."/>
            <person name="Zomer A.L."/>
            <person name="van der Graaf-van Bloois L."/>
            <person name="Fitzgerald C."/>
            <person name="Forbes K.J."/>
            <person name="Meric G."/>
            <person name="Sheppard S.K."/>
            <person name="Wagenaar J.A."/>
            <person name="Duim B."/>
        </authorList>
    </citation>
    <scope>NUCLEOTIDE SEQUENCE [LARGE SCALE GENOMIC DNA]</scope>
    <source>
        <strain evidence="12 13">12S02225-3</strain>
    </source>
</reference>
<dbReference type="PANTHER" id="PTHR42922:SF1">
    <property type="entry name" value="PHOSPHATE TRANSPORT SYSTEM PERMEASE PROTEIN PSTA"/>
    <property type="match status" value="1"/>
</dbReference>
<dbReference type="Pfam" id="PF00528">
    <property type="entry name" value="BPD_transp_1"/>
    <property type="match status" value="1"/>
</dbReference>
<evidence type="ECO:0000256" key="2">
    <source>
        <dbReference type="ARBA" id="ARBA00007069"/>
    </source>
</evidence>
<evidence type="ECO:0000256" key="5">
    <source>
        <dbReference type="ARBA" id="ARBA00022475"/>
    </source>
</evidence>
<feature type="transmembrane region" description="Helical" evidence="10">
    <location>
        <begin position="124"/>
        <end position="141"/>
    </location>
</feature>
<evidence type="ECO:0000313" key="12">
    <source>
        <dbReference type="EMBL" id="OCR90064.1"/>
    </source>
</evidence>
<dbReference type="InterPro" id="IPR051408">
    <property type="entry name" value="Phosphate_transprt_permease"/>
</dbReference>
<dbReference type="NCBIfam" id="TIGR00974">
    <property type="entry name" value="3a0107s02c"/>
    <property type="match status" value="1"/>
</dbReference>
<feature type="transmembrane region" description="Helical" evidence="10">
    <location>
        <begin position="62"/>
        <end position="81"/>
    </location>
</feature>
<keyword evidence="6" id="KW-0592">Phosphate transport</keyword>
<evidence type="ECO:0000313" key="13">
    <source>
        <dbReference type="Proteomes" id="UP000093100"/>
    </source>
</evidence>
<evidence type="ECO:0000256" key="1">
    <source>
        <dbReference type="ARBA" id="ARBA00004651"/>
    </source>
</evidence>
<dbReference type="InterPro" id="IPR000515">
    <property type="entry name" value="MetI-like"/>
</dbReference>
<dbReference type="CDD" id="cd06261">
    <property type="entry name" value="TM_PBP2"/>
    <property type="match status" value="1"/>
</dbReference>
<sequence length="289" mass="31215">MSVFTKERVKVSELKNIKEKSINKRVLISKIATYLSVIFTVFGLMFLFWIITTVIVKGMAGFSAEIFISPTAFGGLANAFLGQLELVAIASFVGIPVGLLAGTYLSEYGVDQKKLNLIRNISDIMMSTPSIVIGAFAYALLVKPMNSYSGWAGSFALAVMMIPVVLKTTDDMLSLVPKTLREASFALGATKYKCITSVVFRAAKNGLLTGIVLSIARVAGETAPLLFTSANSDFFDFNLNNAIPSLTVSIYDFSSMPDESLKSVAWAGAFILAIFVLGVNILGRVLIRK</sequence>
<evidence type="ECO:0000256" key="7">
    <source>
        <dbReference type="ARBA" id="ARBA00022692"/>
    </source>
</evidence>
<feature type="transmembrane region" description="Helical" evidence="10">
    <location>
        <begin position="31"/>
        <end position="56"/>
    </location>
</feature>
<feature type="transmembrane region" description="Helical" evidence="10">
    <location>
        <begin position="264"/>
        <end position="287"/>
    </location>
</feature>
<feature type="transmembrane region" description="Helical" evidence="10">
    <location>
        <begin position="148"/>
        <end position="166"/>
    </location>
</feature>
<evidence type="ECO:0000256" key="3">
    <source>
        <dbReference type="ARBA" id="ARBA00016864"/>
    </source>
</evidence>
<feature type="transmembrane region" description="Helical" evidence="10">
    <location>
        <begin position="86"/>
        <end position="104"/>
    </location>
</feature>
<accession>A0AAX0H918</accession>
<keyword evidence="7 10" id="KW-0812">Transmembrane</keyword>
<evidence type="ECO:0000256" key="6">
    <source>
        <dbReference type="ARBA" id="ARBA00022592"/>
    </source>
</evidence>
<evidence type="ECO:0000256" key="8">
    <source>
        <dbReference type="ARBA" id="ARBA00022989"/>
    </source>
</evidence>
<keyword evidence="9 10" id="KW-0472">Membrane</keyword>
<keyword evidence="8 10" id="KW-1133">Transmembrane helix</keyword>
<comment type="caution">
    <text evidence="12">The sequence shown here is derived from an EMBL/GenBank/DDBJ whole genome shotgun (WGS) entry which is preliminary data.</text>
</comment>
<name>A0AAX0H918_CAMFE</name>
<dbReference type="InterPro" id="IPR005672">
    <property type="entry name" value="Phosphate_PstA"/>
</dbReference>
<dbReference type="GO" id="GO:0005315">
    <property type="term" value="F:phosphate transmembrane transporter activity"/>
    <property type="evidence" value="ECO:0007669"/>
    <property type="project" value="InterPro"/>
</dbReference>
<keyword evidence="4" id="KW-0813">Transport</keyword>
<dbReference type="KEGG" id="cfp:CR44_00970"/>
<evidence type="ECO:0000256" key="10">
    <source>
        <dbReference type="RuleBase" id="RU363043"/>
    </source>
</evidence>
<comment type="subcellular location">
    <subcellularLocation>
        <location evidence="1 10">Cell membrane</location>
        <topology evidence="1 10">Multi-pass membrane protein</topology>
    </subcellularLocation>
</comment>
<protein>
    <recommendedName>
        <fullName evidence="3 10">Phosphate transport system permease protein PstA</fullName>
    </recommendedName>
</protein>
<dbReference type="AlphaFoldDB" id="A0AAX0H918"/>
<comment type="similarity">
    <text evidence="2 10">Belongs to the binding-protein-dependent transport system permease family. CysTW subfamily.</text>
</comment>
<evidence type="ECO:0000256" key="9">
    <source>
        <dbReference type="ARBA" id="ARBA00023136"/>
    </source>
</evidence>
<proteinExistence type="inferred from homology"/>